<dbReference type="AlphaFoldDB" id="D7EBW9"/>
<keyword evidence="2" id="KW-0614">Plasmid</keyword>
<dbReference type="GeneID" id="9347936"/>
<sequence length="268" mass="31074">MAKFSRSYLEEELEKLDRHLENPVVLYLIGGGAMSFQKLKDATKDIDVVVLSVDELKSLKKSLSSLGYKKPHLSDEYNKLSANLILENIDGFRWDIFVKVVCNGLQLSTGMKCRSIKIFDLTNISVYSITPEDIFIFKSITSREHDLLDMYTLFSSGLDFEIIKDEIIWQNENRSTEFAWVAYFYTGFEEFLDEYNLSHPLFSDLRDMAYENMMEQMIIDLLKEKPSDLETVSTRLNVNKKETDKILKNLLAKDIIEKTASSCYKNKN</sequence>
<dbReference type="HOGENOM" id="CLU_089861_0_0_2"/>
<dbReference type="Pfam" id="PF19502">
    <property type="entry name" value="DUF6036"/>
    <property type="match status" value="1"/>
</dbReference>
<dbReference type="SUPFAM" id="SSF81301">
    <property type="entry name" value="Nucleotidyltransferase"/>
    <property type="match status" value="1"/>
</dbReference>
<dbReference type="InterPro" id="IPR045792">
    <property type="entry name" value="DUF6036"/>
</dbReference>
<dbReference type="EMBL" id="CP002070">
    <property type="protein sequence ID" value="ADI75091.1"/>
    <property type="molecule type" value="Genomic_DNA"/>
</dbReference>
<name>D7EBW9_METEZ</name>
<dbReference type="RefSeq" id="WP_013195656.1">
    <property type="nucleotide sequence ID" value="NC_014254.1"/>
</dbReference>
<protein>
    <recommendedName>
        <fullName evidence="1">DUF6036 domain-containing protein</fullName>
    </recommendedName>
</protein>
<evidence type="ECO:0000259" key="1">
    <source>
        <dbReference type="Pfam" id="PF19502"/>
    </source>
</evidence>
<gene>
    <name evidence="2" type="ordered locus">Metev_2273</name>
</gene>
<dbReference type="OrthoDB" id="12113at2157"/>
<accession>D7EBW9</accession>
<evidence type="ECO:0000313" key="2">
    <source>
        <dbReference type="EMBL" id="ADI75091.1"/>
    </source>
</evidence>
<dbReference type="InterPro" id="IPR043519">
    <property type="entry name" value="NT_sf"/>
</dbReference>
<reference evidence="2 3" key="1">
    <citation type="submission" date="2010-06" db="EMBL/GenBank/DDBJ databases">
        <title>Complete sequence plasmid of Methanohalobium evestigatum Z-7303.</title>
        <authorList>
            <consortium name="US DOE Joint Genome Institute"/>
            <person name="Lucas S."/>
            <person name="Copeland A."/>
            <person name="Lapidus A."/>
            <person name="Cheng J.-F."/>
            <person name="Bruce D."/>
            <person name="Goodwin L."/>
            <person name="Pitluck S."/>
            <person name="Saunders E."/>
            <person name="Detter J.C."/>
            <person name="Han C."/>
            <person name="Tapia R."/>
            <person name="Land M."/>
            <person name="Hauser L."/>
            <person name="Kyrpides N."/>
            <person name="Mikhailova N."/>
            <person name="Sieprawska-Lupa M."/>
            <person name="Whitman W.B."/>
            <person name="Anderson I."/>
            <person name="Woyke T."/>
        </authorList>
    </citation>
    <scope>NUCLEOTIDE SEQUENCE [LARGE SCALE GENOMIC DNA]</scope>
    <source>
        <strain evidence="3">ATCC BAA-1072 / DSM 3721 / NBRC 107634 / OCM 161 / Z-7303</strain>
        <plasmid evidence="3">Plasmid pMETEV01</plasmid>
    </source>
</reference>
<dbReference type="Gene3D" id="3.30.460.40">
    <property type="match status" value="1"/>
</dbReference>
<feature type="domain" description="DUF6036" evidence="1">
    <location>
        <begin position="9"/>
        <end position="172"/>
    </location>
</feature>
<geneLocation type="plasmid" evidence="2 3">
    <name>pMETEV01</name>
</geneLocation>
<evidence type="ECO:0000313" key="3">
    <source>
        <dbReference type="Proteomes" id="UP000000391"/>
    </source>
</evidence>
<dbReference type="Proteomes" id="UP000000391">
    <property type="component" value="Plasmid pMETEV01"/>
</dbReference>
<dbReference type="KEGG" id="mev:Metev_2273"/>
<organism evidence="2 3">
    <name type="scientific">Methanohalobium evestigatum (strain ATCC BAA-1072 / DSM 3721 / NBRC 107634 / OCM 161 / Z-7303)</name>
    <dbReference type="NCBI Taxonomy" id="644295"/>
    <lineage>
        <taxon>Archaea</taxon>
        <taxon>Methanobacteriati</taxon>
        <taxon>Methanobacteriota</taxon>
        <taxon>Stenosarchaea group</taxon>
        <taxon>Methanomicrobia</taxon>
        <taxon>Methanosarcinales</taxon>
        <taxon>Methanosarcinaceae</taxon>
        <taxon>Methanohalobium</taxon>
    </lineage>
</organism>
<proteinExistence type="predicted"/>
<keyword evidence="3" id="KW-1185">Reference proteome</keyword>